<dbReference type="GO" id="GO:0006887">
    <property type="term" value="P:exocytosis"/>
    <property type="evidence" value="ECO:0007669"/>
    <property type="project" value="TreeGrafter"/>
</dbReference>
<evidence type="ECO:0000259" key="1">
    <source>
        <dbReference type="Pfam" id="PF20654"/>
    </source>
</evidence>
<dbReference type="Proteomes" id="UP001150925">
    <property type="component" value="Unassembled WGS sequence"/>
</dbReference>
<dbReference type="Pfam" id="PF20654">
    <property type="entry name" value="Sec3_C-term"/>
    <property type="match status" value="1"/>
</dbReference>
<comment type="caution">
    <text evidence="2">The sequence shown here is derived from an EMBL/GenBank/DDBJ whole genome shotgun (WGS) entry which is preliminary data.</text>
</comment>
<dbReference type="GO" id="GO:0005546">
    <property type="term" value="F:phosphatidylinositol-4,5-bisphosphate binding"/>
    <property type="evidence" value="ECO:0007669"/>
    <property type="project" value="TreeGrafter"/>
</dbReference>
<protein>
    <recommendedName>
        <fullName evidence="1">Exocyst complex component Sec3 C-terminal domain-containing protein</fullName>
    </recommendedName>
</protein>
<gene>
    <name evidence="2" type="ORF">IWQ62_006647</name>
</gene>
<sequence>MYYFYTALRATEIPVLKRYIEQAQSSLQSAMQAYVKTVIRRPLGRLLEFFEGVEGLLKTEEASEISYHLPYNQSALHKVLGQYRGEELHRNIQALQKRVEKHFPEGGPLRALVRKEIYLELVHQHDRFASLIRRCYPQEKMTVGFTPVELQRWCNT</sequence>
<reference evidence="2" key="1">
    <citation type="submission" date="2022-07" db="EMBL/GenBank/DDBJ databases">
        <title>Phylogenomic reconstructions and comparative analyses of Kickxellomycotina fungi.</title>
        <authorList>
            <person name="Reynolds N.K."/>
            <person name="Stajich J.E."/>
            <person name="Barry K."/>
            <person name="Grigoriev I.V."/>
            <person name="Crous P."/>
            <person name="Smith M.E."/>
        </authorList>
    </citation>
    <scope>NUCLEOTIDE SEQUENCE</scope>
    <source>
        <strain evidence="2">RSA 1196</strain>
    </source>
</reference>
<evidence type="ECO:0000313" key="2">
    <source>
        <dbReference type="EMBL" id="KAJ1949987.1"/>
    </source>
</evidence>
<proteinExistence type="predicted"/>
<dbReference type="AlphaFoldDB" id="A0A9W8AN50"/>
<dbReference type="GO" id="GO:0006893">
    <property type="term" value="P:Golgi to plasma membrane transport"/>
    <property type="evidence" value="ECO:0007669"/>
    <property type="project" value="TreeGrafter"/>
</dbReference>
<accession>A0A9W8AN50</accession>
<dbReference type="PANTHER" id="PTHR16092:SF14">
    <property type="entry name" value="EXOCYST COMPLEX COMPONENT 1 ISOFORM X1"/>
    <property type="match status" value="1"/>
</dbReference>
<dbReference type="GO" id="GO:0005886">
    <property type="term" value="C:plasma membrane"/>
    <property type="evidence" value="ECO:0007669"/>
    <property type="project" value="TreeGrafter"/>
</dbReference>
<keyword evidence="3" id="KW-1185">Reference proteome</keyword>
<organism evidence="2 3">
    <name type="scientific">Dispira parvispora</name>
    <dbReference type="NCBI Taxonomy" id="1520584"/>
    <lineage>
        <taxon>Eukaryota</taxon>
        <taxon>Fungi</taxon>
        <taxon>Fungi incertae sedis</taxon>
        <taxon>Zoopagomycota</taxon>
        <taxon>Kickxellomycotina</taxon>
        <taxon>Dimargaritomycetes</taxon>
        <taxon>Dimargaritales</taxon>
        <taxon>Dimargaritaceae</taxon>
        <taxon>Dispira</taxon>
    </lineage>
</organism>
<evidence type="ECO:0000313" key="3">
    <source>
        <dbReference type="Proteomes" id="UP001150925"/>
    </source>
</evidence>
<name>A0A9W8AN50_9FUNG</name>
<dbReference type="GO" id="GO:0000145">
    <property type="term" value="C:exocyst"/>
    <property type="evidence" value="ECO:0007669"/>
    <property type="project" value="TreeGrafter"/>
</dbReference>
<dbReference type="PANTHER" id="PTHR16092">
    <property type="entry name" value="SEC3/SYNTAXIN-RELATED"/>
    <property type="match status" value="1"/>
</dbReference>
<dbReference type="InterPro" id="IPR048628">
    <property type="entry name" value="Sec3_C"/>
</dbReference>
<dbReference type="OrthoDB" id="27109at2759"/>
<dbReference type="EMBL" id="JANBPY010003854">
    <property type="protein sequence ID" value="KAJ1949987.1"/>
    <property type="molecule type" value="Genomic_DNA"/>
</dbReference>
<feature type="domain" description="Exocyst complex component Sec3 C-terminal" evidence="1">
    <location>
        <begin position="1"/>
        <end position="137"/>
    </location>
</feature>